<protein>
    <submittedName>
        <fullName evidence="5">ABC transporter substrate-binding protein</fullName>
    </submittedName>
</protein>
<organism evidence="5 6">
    <name type="scientific">Candidatus Neomicrothrix subdominans</name>
    <dbReference type="NCBI Taxonomy" id="2954438"/>
    <lineage>
        <taxon>Bacteria</taxon>
        <taxon>Bacillati</taxon>
        <taxon>Actinomycetota</taxon>
        <taxon>Acidimicrobiia</taxon>
        <taxon>Acidimicrobiales</taxon>
        <taxon>Microthrixaceae</taxon>
        <taxon>Candidatus Neomicrothrix</taxon>
    </lineage>
</organism>
<dbReference type="Pfam" id="PF01547">
    <property type="entry name" value="SBP_bac_1"/>
    <property type="match status" value="1"/>
</dbReference>
<evidence type="ECO:0000256" key="2">
    <source>
        <dbReference type="ARBA" id="ARBA00022448"/>
    </source>
</evidence>
<dbReference type="InterPro" id="IPR006059">
    <property type="entry name" value="SBP"/>
</dbReference>
<keyword evidence="3 4" id="KW-0732">Signal</keyword>
<feature type="signal peptide" evidence="4">
    <location>
        <begin position="1"/>
        <end position="26"/>
    </location>
</feature>
<name>A0A936TD70_9ACTN</name>
<dbReference type="CDD" id="cd14750">
    <property type="entry name" value="PBP2_TMBP"/>
    <property type="match status" value="1"/>
</dbReference>
<dbReference type="PANTHER" id="PTHR43649:SF34">
    <property type="entry name" value="ABC TRANSPORTER PERIPLASMIC-BINDING PROTEIN YCJN-RELATED"/>
    <property type="match status" value="1"/>
</dbReference>
<sequence length="418" mass="45000">MSPRGRPLCTAILALVTLGLSLSACGGDEGGAPTLNWYVFDEPGGSFTNAAKNCSTDSYDIKVQVLPADADQQREQLVRRLAAGDTSIDLIGMDVIWTAEFAGAEWILPLEGKAAEAATKGKLEAAVESATYEDEVYGVPFTSNTQLLWYRKDLVKTPPTTWDEMLDMSAKLEQEGKPHLIQTQGQRYEGLTVLFNTVLASSGGSILNDDATKVSLEEEPTRTALEVLSKYARSDAAPDTLSTSIEDDNRLSFEAGESAFMLNYPFVYPSAEANAPEVFKNLGWAMFPRVTADEPAHVTLGGVNIGVGAMSKHPDEAFEAAACLAGEDNQVYAATNGGLPPTIESLYSDDTVRETYPFADELVATFKEATLRPQTPLYNDVSLAVSGTLHPLEDIDPEADVDKLRDAVTRALNGEGLL</sequence>
<accession>A0A936TD70</accession>
<keyword evidence="2" id="KW-0813">Transport</keyword>
<evidence type="ECO:0000256" key="3">
    <source>
        <dbReference type="ARBA" id="ARBA00022729"/>
    </source>
</evidence>
<comment type="similarity">
    <text evidence="1">Belongs to the bacterial solute-binding protein 1 family.</text>
</comment>
<dbReference type="Gene3D" id="3.40.190.10">
    <property type="entry name" value="Periplasmic binding protein-like II"/>
    <property type="match status" value="2"/>
</dbReference>
<dbReference type="EMBL" id="JADJZA010000006">
    <property type="protein sequence ID" value="MBK9297028.1"/>
    <property type="molecule type" value="Genomic_DNA"/>
</dbReference>
<evidence type="ECO:0000313" key="5">
    <source>
        <dbReference type="EMBL" id="MBK9297028.1"/>
    </source>
</evidence>
<dbReference type="SUPFAM" id="SSF53850">
    <property type="entry name" value="Periplasmic binding protein-like II"/>
    <property type="match status" value="1"/>
</dbReference>
<evidence type="ECO:0000313" key="6">
    <source>
        <dbReference type="Proteomes" id="UP000727993"/>
    </source>
</evidence>
<dbReference type="PANTHER" id="PTHR43649">
    <property type="entry name" value="ARABINOSE-BINDING PROTEIN-RELATED"/>
    <property type="match status" value="1"/>
</dbReference>
<evidence type="ECO:0000256" key="4">
    <source>
        <dbReference type="SAM" id="SignalP"/>
    </source>
</evidence>
<dbReference type="Proteomes" id="UP000727993">
    <property type="component" value="Unassembled WGS sequence"/>
</dbReference>
<reference evidence="5 6" key="1">
    <citation type="submission" date="2020-10" db="EMBL/GenBank/DDBJ databases">
        <title>Connecting structure to function with the recovery of over 1000 high-quality activated sludge metagenome-assembled genomes encoding full-length rRNA genes using long-read sequencing.</title>
        <authorList>
            <person name="Singleton C.M."/>
            <person name="Petriglieri F."/>
            <person name="Kristensen J.M."/>
            <person name="Kirkegaard R.H."/>
            <person name="Michaelsen T.Y."/>
            <person name="Andersen M.H."/>
            <person name="Karst S.M."/>
            <person name="Dueholm M.S."/>
            <person name="Nielsen P.H."/>
            <person name="Albertsen M."/>
        </authorList>
    </citation>
    <scope>NUCLEOTIDE SEQUENCE [LARGE SCALE GENOMIC DNA]</scope>
    <source>
        <strain evidence="5">Lyne_18-Q3-R50-59_MAXAC.006</strain>
    </source>
</reference>
<dbReference type="InterPro" id="IPR050490">
    <property type="entry name" value="Bact_solute-bd_prot1"/>
</dbReference>
<dbReference type="AlphaFoldDB" id="A0A936TD70"/>
<gene>
    <name evidence="5" type="ORF">IPN02_09370</name>
</gene>
<dbReference type="PROSITE" id="PS51257">
    <property type="entry name" value="PROKAR_LIPOPROTEIN"/>
    <property type="match status" value="1"/>
</dbReference>
<evidence type="ECO:0000256" key="1">
    <source>
        <dbReference type="ARBA" id="ARBA00008520"/>
    </source>
</evidence>
<feature type="chain" id="PRO_5039124564" evidence="4">
    <location>
        <begin position="27"/>
        <end position="418"/>
    </location>
</feature>
<proteinExistence type="inferred from homology"/>
<comment type="caution">
    <text evidence="5">The sequence shown here is derived from an EMBL/GenBank/DDBJ whole genome shotgun (WGS) entry which is preliminary data.</text>
</comment>